<dbReference type="AlphaFoldDB" id="A0A6A5H6U5"/>
<proteinExistence type="predicted"/>
<protein>
    <submittedName>
        <fullName evidence="3">Uncharacterized protein</fullName>
    </submittedName>
</protein>
<keyword evidence="1" id="KW-0812">Transmembrane</keyword>
<dbReference type="EMBL" id="WUAV01000003">
    <property type="protein sequence ID" value="KAF1762494.1"/>
    <property type="molecule type" value="Genomic_DNA"/>
</dbReference>
<keyword evidence="1" id="KW-1133">Transmembrane helix</keyword>
<dbReference type="CTD" id="78775019"/>
<keyword evidence="2" id="KW-0732">Signal</keyword>
<name>A0A6A5H6U5_CAERE</name>
<dbReference type="GeneID" id="78775019"/>
<dbReference type="RefSeq" id="XP_053587596.1">
    <property type="nucleotide sequence ID" value="XM_053728019.1"/>
</dbReference>
<evidence type="ECO:0000313" key="3">
    <source>
        <dbReference type="EMBL" id="KAF1762494.1"/>
    </source>
</evidence>
<evidence type="ECO:0000256" key="2">
    <source>
        <dbReference type="SAM" id="SignalP"/>
    </source>
</evidence>
<feature type="chain" id="PRO_5025493160" evidence="2">
    <location>
        <begin position="28"/>
        <end position="214"/>
    </location>
</feature>
<dbReference type="Proteomes" id="UP000483820">
    <property type="component" value="Chromosome III"/>
</dbReference>
<sequence length="214" mass="24294">MIPNLRPPEPDFSSLFLWIVLDWQVLATNHTVSLEPFTTELLGSTIWSVGPFDSDTVVVGVLKWDSSLLCSRSFGYPVLTSCPKAKASQETARRTASFGSRTPHGGSTPSLFMLVVLIPYPIRRADELITLMWKLEKRRREETCRSTDSSYFVQVLLLLFLLLKGPKLLILFSLFSVLTANTFIIEHQKTKTSTILNEAENQITEMDMCKRHRL</sequence>
<keyword evidence="1" id="KW-0472">Membrane</keyword>
<reference evidence="3 4" key="1">
    <citation type="submission" date="2019-12" db="EMBL/GenBank/DDBJ databases">
        <title>Chromosome-level assembly of the Caenorhabditis remanei genome.</title>
        <authorList>
            <person name="Teterina A.A."/>
            <person name="Willis J.H."/>
            <person name="Phillips P.C."/>
        </authorList>
    </citation>
    <scope>NUCLEOTIDE SEQUENCE [LARGE SCALE GENOMIC DNA]</scope>
    <source>
        <strain evidence="3 4">PX506</strain>
        <tissue evidence="3">Whole organism</tissue>
    </source>
</reference>
<evidence type="ECO:0000313" key="4">
    <source>
        <dbReference type="Proteomes" id="UP000483820"/>
    </source>
</evidence>
<evidence type="ECO:0000256" key="1">
    <source>
        <dbReference type="SAM" id="Phobius"/>
    </source>
</evidence>
<dbReference type="KEGG" id="crq:GCK72_010756"/>
<organism evidence="3 4">
    <name type="scientific">Caenorhabditis remanei</name>
    <name type="common">Caenorhabditis vulgaris</name>
    <dbReference type="NCBI Taxonomy" id="31234"/>
    <lineage>
        <taxon>Eukaryota</taxon>
        <taxon>Metazoa</taxon>
        <taxon>Ecdysozoa</taxon>
        <taxon>Nematoda</taxon>
        <taxon>Chromadorea</taxon>
        <taxon>Rhabditida</taxon>
        <taxon>Rhabditina</taxon>
        <taxon>Rhabditomorpha</taxon>
        <taxon>Rhabditoidea</taxon>
        <taxon>Rhabditidae</taxon>
        <taxon>Peloderinae</taxon>
        <taxon>Caenorhabditis</taxon>
    </lineage>
</organism>
<feature type="signal peptide" evidence="2">
    <location>
        <begin position="1"/>
        <end position="27"/>
    </location>
</feature>
<feature type="transmembrane region" description="Helical" evidence="1">
    <location>
        <begin position="168"/>
        <end position="185"/>
    </location>
</feature>
<gene>
    <name evidence="3" type="ORF">GCK72_010756</name>
</gene>
<accession>A0A6A5H6U5</accession>
<comment type="caution">
    <text evidence="3">The sequence shown here is derived from an EMBL/GenBank/DDBJ whole genome shotgun (WGS) entry which is preliminary data.</text>
</comment>